<evidence type="ECO:0000313" key="2">
    <source>
        <dbReference type="EMBL" id="GFN84911.1"/>
    </source>
</evidence>
<evidence type="ECO:0000313" key="3">
    <source>
        <dbReference type="Proteomes" id="UP000735302"/>
    </source>
</evidence>
<evidence type="ECO:0000256" key="1">
    <source>
        <dbReference type="SAM" id="MobiDB-lite"/>
    </source>
</evidence>
<reference evidence="2 3" key="1">
    <citation type="journal article" date="2021" name="Elife">
        <title>Chloroplast acquisition without the gene transfer in kleptoplastic sea slugs, Plakobranchus ocellatus.</title>
        <authorList>
            <person name="Maeda T."/>
            <person name="Takahashi S."/>
            <person name="Yoshida T."/>
            <person name="Shimamura S."/>
            <person name="Takaki Y."/>
            <person name="Nagai Y."/>
            <person name="Toyoda A."/>
            <person name="Suzuki Y."/>
            <person name="Arimoto A."/>
            <person name="Ishii H."/>
            <person name="Satoh N."/>
            <person name="Nishiyama T."/>
            <person name="Hasebe M."/>
            <person name="Maruyama T."/>
            <person name="Minagawa J."/>
            <person name="Obokata J."/>
            <person name="Shigenobu S."/>
        </authorList>
    </citation>
    <scope>NUCLEOTIDE SEQUENCE [LARGE SCALE GENOMIC DNA]</scope>
</reference>
<comment type="caution">
    <text evidence="2">The sequence shown here is derived from an EMBL/GenBank/DDBJ whole genome shotgun (WGS) entry which is preliminary data.</text>
</comment>
<keyword evidence="3" id="KW-1185">Reference proteome</keyword>
<protein>
    <submittedName>
        <fullName evidence="2">Uncharacterized protein</fullName>
    </submittedName>
</protein>
<dbReference type="AlphaFoldDB" id="A0AAV3YQZ8"/>
<dbReference type="Proteomes" id="UP000735302">
    <property type="component" value="Unassembled WGS sequence"/>
</dbReference>
<organism evidence="2 3">
    <name type="scientific">Plakobranchus ocellatus</name>
    <dbReference type="NCBI Taxonomy" id="259542"/>
    <lineage>
        <taxon>Eukaryota</taxon>
        <taxon>Metazoa</taxon>
        <taxon>Spiralia</taxon>
        <taxon>Lophotrochozoa</taxon>
        <taxon>Mollusca</taxon>
        <taxon>Gastropoda</taxon>
        <taxon>Heterobranchia</taxon>
        <taxon>Euthyneura</taxon>
        <taxon>Panpulmonata</taxon>
        <taxon>Sacoglossa</taxon>
        <taxon>Placobranchoidea</taxon>
        <taxon>Plakobranchidae</taxon>
        <taxon>Plakobranchus</taxon>
    </lineage>
</organism>
<proteinExistence type="predicted"/>
<feature type="region of interest" description="Disordered" evidence="1">
    <location>
        <begin position="69"/>
        <end position="89"/>
    </location>
</feature>
<gene>
    <name evidence="2" type="ORF">PoB_001141700</name>
</gene>
<sequence length="89" mass="10007">MLRIVRHLPGLPISDISTKPRRTSTKIGPNSFLGITSRLARKGQRYRHSQGERSCQRFVLINDSHLHAVSTPQPPRSTSPLIRISLPSK</sequence>
<accession>A0AAV3YQZ8</accession>
<dbReference type="EMBL" id="BLXT01001350">
    <property type="protein sequence ID" value="GFN84911.1"/>
    <property type="molecule type" value="Genomic_DNA"/>
</dbReference>
<name>A0AAV3YQZ8_9GAST</name>